<reference evidence="12" key="1">
    <citation type="submission" date="2022-06" db="EMBL/GenBank/DDBJ databases">
        <authorList>
            <person name="Dietemann V."/>
            <person name="Ory F."/>
            <person name="Dainat B."/>
            <person name="Oberhansli S."/>
        </authorList>
    </citation>
    <scope>NUCLEOTIDE SEQUENCE</scope>
    <source>
        <strain evidence="12">Ena-SAMPLE-TAB-26-04-2022-14:26:32:270-5432</strain>
    </source>
</reference>
<dbReference type="Gene3D" id="3.70.10.10">
    <property type="match status" value="1"/>
</dbReference>
<dbReference type="Pfam" id="PF02767">
    <property type="entry name" value="DNA_pol3_beta_2"/>
    <property type="match status" value="1"/>
</dbReference>
<proteinExistence type="inferred from homology"/>
<dbReference type="Pfam" id="PF00712">
    <property type="entry name" value="DNA_pol3_beta"/>
    <property type="match status" value="1"/>
</dbReference>
<evidence type="ECO:0000256" key="9">
    <source>
        <dbReference type="ARBA" id="ARBA00033275"/>
    </source>
</evidence>
<evidence type="ECO:0000256" key="8">
    <source>
        <dbReference type="ARBA" id="ARBA00023125"/>
    </source>
</evidence>
<dbReference type="PANTHER" id="PTHR30478:SF0">
    <property type="entry name" value="BETA SLIDING CLAMP"/>
    <property type="match status" value="1"/>
</dbReference>
<gene>
    <name evidence="12" type="ORF">WJ0W_006681</name>
</gene>
<dbReference type="RefSeq" id="WP_213430284.1">
    <property type="nucleotide sequence ID" value="NZ_AP031286.1"/>
</dbReference>
<evidence type="ECO:0000256" key="2">
    <source>
        <dbReference type="ARBA" id="ARBA00010752"/>
    </source>
</evidence>
<evidence type="ECO:0000313" key="13">
    <source>
        <dbReference type="Proteomes" id="UP001154322"/>
    </source>
</evidence>
<dbReference type="CDD" id="cd00140">
    <property type="entry name" value="beta_clamp"/>
    <property type="match status" value="1"/>
</dbReference>
<evidence type="ECO:0000256" key="4">
    <source>
        <dbReference type="ARBA" id="ARBA00022679"/>
    </source>
</evidence>
<organism evidence="12 13">
    <name type="scientific">Paenibacillus melissococcoides</name>
    <dbReference type="NCBI Taxonomy" id="2912268"/>
    <lineage>
        <taxon>Bacteria</taxon>
        <taxon>Bacillati</taxon>
        <taxon>Bacillota</taxon>
        <taxon>Bacilli</taxon>
        <taxon>Bacillales</taxon>
        <taxon>Paenibacillaceae</taxon>
        <taxon>Paenibacillus</taxon>
    </lineage>
</organism>
<sequence length="391" mass="44016">MSALLDEYQYDHEVIETKEMSFHVEHEGLMLGLKLCEKIVPRSGTIPILQCIKFDLNGDTLFITAMDTGQSILHMLKVENEGKVNGSYLFPAKEGIELVKQLPRGRLTLTKKESTILFNYGKRGKANLRVLNPEEYPELPKMESTDIITVPADVLRKAAQAAGFSSTDKGTPSLTGIHVFNHNGKLAFEGTDRHRIYRYVSDVCIVNQETFKDVIVPAENFKHITKDIVESLKSEQIELAITSSYLILRNNHTVYFAGLTDGTFPELSNIFTLINKGKAVTLSRWELNDTLNRALSFDVSNNRVTLERNEEGEFILHTQSENGELSEGFTNVDMEQEFPISKLNGRYLRDALLVLDRDVNNVTFRNSGDLMPCVLTADSDPSVVIIVNQVR</sequence>
<dbReference type="SMART" id="SM00480">
    <property type="entry name" value="POL3Bc"/>
    <property type="match status" value="1"/>
</dbReference>
<keyword evidence="7" id="KW-0239">DNA-directed DNA polymerase</keyword>
<keyword evidence="5" id="KW-0548">Nucleotidyltransferase</keyword>
<dbReference type="PANTHER" id="PTHR30478">
    <property type="entry name" value="DNA POLYMERASE III SUBUNIT BETA"/>
    <property type="match status" value="1"/>
</dbReference>
<keyword evidence="4" id="KW-0808">Transferase</keyword>
<dbReference type="InterPro" id="IPR046938">
    <property type="entry name" value="DNA_clamp_sf"/>
</dbReference>
<keyword evidence="6" id="KW-0235">DNA replication</keyword>
<comment type="similarity">
    <text evidence="2">Belongs to the beta sliding clamp family.</text>
</comment>
<accession>A0ABM9GE11</accession>
<evidence type="ECO:0000259" key="11">
    <source>
        <dbReference type="Pfam" id="PF02767"/>
    </source>
</evidence>
<keyword evidence="3" id="KW-0963">Cytoplasm</keyword>
<evidence type="ECO:0000256" key="6">
    <source>
        <dbReference type="ARBA" id="ARBA00022705"/>
    </source>
</evidence>
<evidence type="ECO:0000259" key="10">
    <source>
        <dbReference type="Pfam" id="PF00712"/>
    </source>
</evidence>
<evidence type="ECO:0000256" key="7">
    <source>
        <dbReference type="ARBA" id="ARBA00022932"/>
    </source>
</evidence>
<feature type="domain" description="DNA polymerase III beta sliding clamp N-terminal" evidence="10">
    <location>
        <begin position="20"/>
        <end position="140"/>
    </location>
</feature>
<dbReference type="InterPro" id="IPR022637">
    <property type="entry name" value="DNA_polIII_beta_cen"/>
</dbReference>
<evidence type="ECO:0000256" key="5">
    <source>
        <dbReference type="ARBA" id="ARBA00022695"/>
    </source>
</evidence>
<dbReference type="InterPro" id="IPR001001">
    <property type="entry name" value="DNA_polIII_beta"/>
</dbReference>
<keyword evidence="13" id="KW-1185">Reference proteome</keyword>
<feature type="domain" description="DNA polymerase III beta sliding clamp central" evidence="11">
    <location>
        <begin position="150"/>
        <end position="266"/>
    </location>
</feature>
<evidence type="ECO:0000256" key="3">
    <source>
        <dbReference type="ARBA" id="ARBA00022490"/>
    </source>
</evidence>
<keyword evidence="8" id="KW-0238">DNA-binding</keyword>
<dbReference type="Gene3D" id="3.10.150.10">
    <property type="entry name" value="DNA Polymerase III, subunit A, domain 2"/>
    <property type="match status" value="1"/>
</dbReference>
<evidence type="ECO:0000313" key="12">
    <source>
        <dbReference type="EMBL" id="CAH8249496.1"/>
    </source>
</evidence>
<dbReference type="InterPro" id="IPR022634">
    <property type="entry name" value="DNA_polIII_beta_N"/>
</dbReference>
<name>A0ABM9GE11_9BACL</name>
<protein>
    <recommendedName>
        <fullName evidence="9">DNA polymerase III subunit beta</fullName>
    </recommendedName>
</protein>
<dbReference type="EMBL" id="CALYLO010000017">
    <property type="protein sequence ID" value="CAH8249496.1"/>
    <property type="molecule type" value="Genomic_DNA"/>
</dbReference>
<dbReference type="Proteomes" id="UP001154322">
    <property type="component" value="Unassembled WGS sequence"/>
</dbReference>
<comment type="caution">
    <text evidence="12">The sequence shown here is derived from an EMBL/GenBank/DDBJ whole genome shotgun (WGS) entry which is preliminary data.</text>
</comment>
<evidence type="ECO:0000256" key="1">
    <source>
        <dbReference type="ARBA" id="ARBA00004496"/>
    </source>
</evidence>
<comment type="subcellular location">
    <subcellularLocation>
        <location evidence="1">Cytoplasm</location>
    </subcellularLocation>
</comment>
<dbReference type="SUPFAM" id="SSF55979">
    <property type="entry name" value="DNA clamp"/>
    <property type="match status" value="3"/>
</dbReference>